<keyword evidence="3" id="KW-1185">Reference proteome</keyword>
<organism evidence="2 3">
    <name type="scientific">Canariomyces notabilis</name>
    <dbReference type="NCBI Taxonomy" id="2074819"/>
    <lineage>
        <taxon>Eukaryota</taxon>
        <taxon>Fungi</taxon>
        <taxon>Dikarya</taxon>
        <taxon>Ascomycota</taxon>
        <taxon>Pezizomycotina</taxon>
        <taxon>Sordariomycetes</taxon>
        <taxon>Sordariomycetidae</taxon>
        <taxon>Sordariales</taxon>
        <taxon>Chaetomiaceae</taxon>
        <taxon>Canariomyces</taxon>
    </lineage>
</organism>
<feature type="region of interest" description="Disordered" evidence="1">
    <location>
        <begin position="87"/>
        <end position="129"/>
    </location>
</feature>
<dbReference type="AlphaFoldDB" id="A0AAN6TE20"/>
<evidence type="ECO:0000313" key="3">
    <source>
        <dbReference type="Proteomes" id="UP001302812"/>
    </source>
</evidence>
<sequence>MTETAVAMLLSFIVQIRGSGRVQSKRRSSVASISPRERVPGCEAKGEDMRYSQSTRQTTQLLNANILPPSSSNKAALSAALLATEGQNAMENTMGKERTMSRHGREWARDRKQQRLRRPCDGNREIGEP</sequence>
<name>A0AAN6TE20_9PEZI</name>
<evidence type="ECO:0000256" key="1">
    <source>
        <dbReference type="SAM" id="MobiDB-lite"/>
    </source>
</evidence>
<dbReference type="GeneID" id="89935674"/>
<dbReference type="RefSeq" id="XP_064670238.1">
    <property type="nucleotide sequence ID" value="XM_064811549.1"/>
</dbReference>
<accession>A0AAN6TE20</accession>
<feature type="compositionally biased region" description="Basic and acidic residues" evidence="1">
    <location>
        <begin position="94"/>
        <end position="129"/>
    </location>
</feature>
<proteinExistence type="predicted"/>
<dbReference type="Proteomes" id="UP001302812">
    <property type="component" value="Unassembled WGS sequence"/>
</dbReference>
<gene>
    <name evidence="2" type="ORF">N656DRAFT_70891</name>
</gene>
<evidence type="ECO:0000313" key="2">
    <source>
        <dbReference type="EMBL" id="KAK4112668.1"/>
    </source>
</evidence>
<dbReference type="EMBL" id="MU853341">
    <property type="protein sequence ID" value="KAK4112668.1"/>
    <property type="molecule type" value="Genomic_DNA"/>
</dbReference>
<reference evidence="2" key="2">
    <citation type="submission" date="2023-05" db="EMBL/GenBank/DDBJ databases">
        <authorList>
            <consortium name="Lawrence Berkeley National Laboratory"/>
            <person name="Steindorff A."/>
            <person name="Hensen N."/>
            <person name="Bonometti L."/>
            <person name="Westerberg I."/>
            <person name="Brannstrom I.O."/>
            <person name="Guillou S."/>
            <person name="Cros-Aarteil S."/>
            <person name="Calhoun S."/>
            <person name="Haridas S."/>
            <person name="Kuo A."/>
            <person name="Mondo S."/>
            <person name="Pangilinan J."/>
            <person name="Riley R."/>
            <person name="Labutti K."/>
            <person name="Andreopoulos B."/>
            <person name="Lipzen A."/>
            <person name="Chen C."/>
            <person name="Yanf M."/>
            <person name="Daum C."/>
            <person name="Ng V."/>
            <person name="Clum A."/>
            <person name="Ohm R."/>
            <person name="Martin F."/>
            <person name="Silar P."/>
            <person name="Natvig D."/>
            <person name="Lalanne C."/>
            <person name="Gautier V."/>
            <person name="Ament-Velasquez S.L."/>
            <person name="Kruys A."/>
            <person name="Hutchinson M.I."/>
            <person name="Powell A.J."/>
            <person name="Barry K."/>
            <person name="Miller A.N."/>
            <person name="Grigoriev I.V."/>
            <person name="Debuchy R."/>
            <person name="Gladieux P."/>
            <person name="Thoren M.H."/>
            <person name="Johannesson H."/>
        </authorList>
    </citation>
    <scope>NUCLEOTIDE SEQUENCE</scope>
    <source>
        <strain evidence="2">CBS 508.74</strain>
    </source>
</reference>
<comment type="caution">
    <text evidence="2">The sequence shown here is derived from an EMBL/GenBank/DDBJ whole genome shotgun (WGS) entry which is preliminary data.</text>
</comment>
<protein>
    <submittedName>
        <fullName evidence="2">Uncharacterized protein</fullName>
    </submittedName>
</protein>
<reference evidence="2" key="1">
    <citation type="journal article" date="2023" name="Mol. Phylogenet. Evol.">
        <title>Genome-scale phylogeny and comparative genomics of the fungal order Sordariales.</title>
        <authorList>
            <person name="Hensen N."/>
            <person name="Bonometti L."/>
            <person name="Westerberg I."/>
            <person name="Brannstrom I.O."/>
            <person name="Guillou S."/>
            <person name="Cros-Aarteil S."/>
            <person name="Calhoun S."/>
            <person name="Haridas S."/>
            <person name="Kuo A."/>
            <person name="Mondo S."/>
            <person name="Pangilinan J."/>
            <person name="Riley R."/>
            <person name="LaButti K."/>
            <person name="Andreopoulos B."/>
            <person name="Lipzen A."/>
            <person name="Chen C."/>
            <person name="Yan M."/>
            <person name="Daum C."/>
            <person name="Ng V."/>
            <person name="Clum A."/>
            <person name="Steindorff A."/>
            <person name="Ohm R.A."/>
            <person name="Martin F."/>
            <person name="Silar P."/>
            <person name="Natvig D.O."/>
            <person name="Lalanne C."/>
            <person name="Gautier V."/>
            <person name="Ament-Velasquez S.L."/>
            <person name="Kruys A."/>
            <person name="Hutchinson M.I."/>
            <person name="Powell A.J."/>
            <person name="Barry K."/>
            <person name="Miller A.N."/>
            <person name="Grigoriev I.V."/>
            <person name="Debuchy R."/>
            <person name="Gladieux P."/>
            <person name="Hiltunen Thoren M."/>
            <person name="Johannesson H."/>
        </authorList>
    </citation>
    <scope>NUCLEOTIDE SEQUENCE</scope>
    <source>
        <strain evidence="2">CBS 508.74</strain>
    </source>
</reference>